<dbReference type="InterPro" id="IPR051505">
    <property type="entry name" value="C-type_lectin_domain"/>
</dbReference>
<dbReference type="GO" id="GO:0016020">
    <property type="term" value="C:membrane"/>
    <property type="evidence" value="ECO:0007669"/>
    <property type="project" value="UniProtKB-SubCell"/>
</dbReference>
<dbReference type="Pfam" id="PF00059">
    <property type="entry name" value="Lectin_C"/>
    <property type="match status" value="1"/>
</dbReference>
<feature type="chain" id="PRO_5018764223" description="C-type lectin domain-containing protein" evidence="7">
    <location>
        <begin position="19"/>
        <end position="123"/>
    </location>
</feature>
<evidence type="ECO:0000313" key="9">
    <source>
        <dbReference type="Ensembl" id="ENSCVAP00000025279.1"/>
    </source>
</evidence>
<feature type="signal peptide" evidence="7">
    <location>
        <begin position="1"/>
        <end position="18"/>
    </location>
</feature>
<dbReference type="AlphaFoldDB" id="A0A3Q2E1V4"/>
<evidence type="ECO:0000256" key="4">
    <source>
        <dbReference type="ARBA" id="ARBA00022734"/>
    </source>
</evidence>
<dbReference type="GO" id="GO:0030246">
    <property type="term" value="F:carbohydrate binding"/>
    <property type="evidence" value="ECO:0007669"/>
    <property type="project" value="UniProtKB-KW"/>
</dbReference>
<keyword evidence="3 7" id="KW-0732">Signal</keyword>
<evidence type="ECO:0000256" key="5">
    <source>
        <dbReference type="ARBA" id="ARBA00022989"/>
    </source>
</evidence>
<evidence type="ECO:0000256" key="7">
    <source>
        <dbReference type="SAM" id="SignalP"/>
    </source>
</evidence>
<dbReference type="Ensembl" id="ENSCVAT00000002038.1">
    <property type="protein sequence ID" value="ENSCVAP00000025279.1"/>
    <property type="gene ID" value="ENSCVAG00000009962.1"/>
</dbReference>
<name>A0A3Q2E1V4_CYPVA</name>
<reference evidence="9" key="2">
    <citation type="submission" date="2025-09" db="UniProtKB">
        <authorList>
            <consortium name="Ensembl"/>
        </authorList>
    </citation>
    <scope>IDENTIFICATION</scope>
</reference>
<dbReference type="PANTHER" id="PTHR14789">
    <property type="entry name" value="CHONDROLECTIN VARIANT CHODLFDELTAE"/>
    <property type="match status" value="1"/>
</dbReference>
<dbReference type="PANTHER" id="PTHR14789:SF9">
    <property type="entry name" value="THROMBOMODULIN"/>
    <property type="match status" value="1"/>
</dbReference>
<accession>A0A3Q2E1V4</accession>
<dbReference type="InterPro" id="IPR016187">
    <property type="entry name" value="CTDL_fold"/>
</dbReference>
<keyword evidence="5" id="KW-1133">Transmembrane helix</keyword>
<dbReference type="GeneTree" id="ENSGT00940000174492"/>
<dbReference type="InterPro" id="IPR001304">
    <property type="entry name" value="C-type_lectin-like"/>
</dbReference>
<proteinExistence type="predicted"/>
<evidence type="ECO:0000256" key="2">
    <source>
        <dbReference type="ARBA" id="ARBA00022692"/>
    </source>
</evidence>
<sequence>MAALLSALLFVAMEAGLGLKQACLPVCSGDDCITVNRARLDFDSAEEVCRRKNGELLTLQTDTYQRIFKTLAEALPGNFWIGLRLSGGSCSNLSEPLRGYKWTSGSEKKTLNWRSSSGSFRTC</sequence>
<reference evidence="9" key="1">
    <citation type="submission" date="2025-08" db="UniProtKB">
        <authorList>
            <consortium name="Ensembl"/>
        </authorList>
    </citation>
    <scope>IDENTIFICATION</scope>
</reference>
<evidence type="ECO:0000313" key="10">
    <source>
        <dbReference type="Proteomes" id="UP000265020"/>
    </source>
</evidence>
<dbReference type="SUPFAM" id="SSF56436">
    <property type="entry name" value="C-type lectin-like"/>
    <property type="match status" value="1"/>
</dbReference>
<comment type="subcellular location">
    <subcellularLocation>
        <location evidence="1">Membrane</location>
        <topology evidence="1">Single-pass type I membrane protein</topology>
    </subcellularLocation>
</comment>
<dbReference type="InterPro" id="IPR016186">
    <property type="entry name" value="C-type_lectin-like/link_sf"/>
</dbReference>
<dbReference type="PROSITE" id="PS50041">
    <property type="entry name" value="C_TYPE_LECTIN_2"/>
    <property type="match status" value="1"/>
</dbReference>
<feature type="domain" description="C-type lectin" evidence="8">
    <location>
        <begin position="28"/>
        <end position="123"/>
    </location>
</feature>
<dbReference type="Gene3D" id="3.10.100.10">
    <property type="entry name" value="Mannose-Binding Protein A, subunit A"/>
    <property type="match status" value="1"/>
</dbReference>
<keyword evidence="10" id="KW-1185">Reference proteome</keyword>
<evidence type="ECO:0000256" key="6">
    <source>
        <dbReference type="ARBA" id="ARBA00023136"/>
    </source>
</evidence>
<keyword evidence="6" id="KW-0472">Membrane</keyword>
<dbReference type="Proteomes" id="UP000265020">
    <property type="component" value="Unassembled WGS sequence"/>
</dbReference>
<evidence type="ECO:0000256" key="1">
    <source>
        <dbReference type="ARBA" id="ARBA00004479"/>
    </source>
</evidence>
<keyword evidence="2" id="KW-0812">Transmembrane</keyword>
<evidence type="ECO:0000256" key="3">
    <source>
        <dbReference type="ARBA" id="ARBA00022729"/>
    </source>
</evidence>
<keyword evidence="4" id="KW-0430">Lectin</keyword>
<protein>
    <recommendedName>
        <fullName evidence="8">C-type lectin domain-containing protein</fullName>
    </recommendedName>
</protein>
<evidence type="ECO:0000259" key="8">
    <source>
        <dbReference type="PROSITE" id="PS50041"/>
    </source>
</evidence>
<organism evidence="9 10">
    <name type="scientific">Cyprinodon variegatus</name>
    <name type="common">Sheepshead minnow</name>
    <dbReference type="NCBI Taxonomy" id="28743"/>
    <lineage>
        <taxon>Eukaryota</taxon>
        <taxon>Metazoa</taxon>
        <taxon>Chordata</taxon>
        <taxon>Craniata</taxon>
        <taxon>Vertebrata</taxon>
        <taxon>Euteleostomi</taxon>
        <taxon>Actinopterygii</taxon>
        <taxon>Neopterygii</taxon>
        <taxon>Teleostei</taxon>
        <taxon>Neoteleostei</taxon>
        <taxon>Acanthomorphata</taxon>
        <taxon>Ovalentaria</taxon>
        <taxon>Atherinomorphae</taxon>
        <taxon>Cyprinodontiformes</taxon>
        <taxon>Cyprinodontidae</taxon>
        <taxon>Cyprinodon</taxon>
    </lineage>
</organism>